<dbReference type="Proteomes" id="UP000078240">
    <property type="component" value="Unassembled WGS sequence"/>
</dbReference>
<organism evidence="1 2">
    <name type="scientific">Purpureocillium lilacinum</name>
    <name type="common">Paecilomyces lilacinus</name>
    <dbReference type="NCBI Taxonomy" id="33203"/>
    <lineage>
        <taxon>Eukaryota</taxon>
        <taxon>Fungi</taxon>
        <taxon>Dikarya</taxon>
        <taxon>Ascomycota</taxon>
        <taxon>Pezizomycotina</taxon>
        <taxon>Sordariomycetes</taxon>
        <taxon>Hypocreomycetidae</taxon>
        <taxon>Hypocreales</taxon>
        <taxon>Ophiocordycipitaceae</taxon>
        <taxon>Purpureocillium</taxon>
    </lineage>
</organism>
<protein>
    <submittedName>
        <fullName evidence="1">Uncharacterized protein</fullName>
    </submittedName>
</protein>
<comment type="caution">
    <text evidence="1">The sequence shown here is derived from an EMBL/GenBank/DDBJ whole genome shotgun (WGS) entry which is preliminary data.</text>
</comment>
<dbReference type="AlphaFoldDB" id="A0A179GBX0"/>
<evidence type="ECO:0000313" key="1">
    <source>
        <dbReference type="EMBL" id="OAQ75304.1"/>
    </source>
</evidence>
<dbReference type="EMBL" id="LSBH01000008">
    <property type="protein sequence ID" value="OAQ75304.1"/>
    <property type="molecule type" value="Genomic_DNA"/>
</dbReference>
<name>A0A179GBX0_PURLI</name>
<sequence length="145" mass="16328">MEAWHGMAWHGMEARMDVPLAARLRARPGEWMGLGLVPTCDVQYPRHQQQLAMLLSATLMVLLDGGSGHASRTHGHWGQPPTANRRRRRQVRMHLIRANRWGRRVAQCSNSCARNRASKPNQTIHAIPCTHAIPPPSINHHPTPL</sequence>
<evidence type="ECO:0000313" key="2">
    <source>
        <dbReference type="Proteomes" id="UP000078240"/>
    </source>
</evidence>
<proteinExistence type="predicted"/>
<reference evidence="1 2" key="1">
    <citation type="submission" date="2016-01" db="EMBL/GenBank/DDBJ databases">
        <title>Biosynthesis of antibiotic leucinostatins and their inhibition on Phytophthora in bio-control Purpureocillium lilacinum.</title>
        <authorList>
            <person name="Wang G."/>
            <person name="Liu Z."/>
            <person name="Lin R."/>
            <person name="Li E."/>
            <person name="Mao Z."/>
            <person name="Ling J."/>
            <person name="Yin W."/>
            <person name="Xie B."/>
        </authorList>
    </citation>
    <scope>NUCLEOTIDE SEQUENCE [LARGE SCALE GENOMIC DNA]</scope>
    <source>
        <strain evidence="1">PLBJ-1</strain>
    </source>
</reference>
<gene>
    <name evidence="1" type="ORF">VFPBJ_09279</name>
</gene>
<accession>A0A179GBX0</accession>